<organism evidence="2 3">
    <name type="scientific">Afipia clevelandensis ATCC 49720</name>
    <dbReference type="NCBI Taxonomy" id="883079"/>
    <lineage>
        <taxon>Bacteria</taxon>
        <taxon>Pseudomonadati</taxon>
        <taxon>Pseudomonadota</taxon>
        <taxon>Alphaproteobacteria</taxon>
        <taxon>Hyphomicrobiales</taxon>
        <taxon>Nitrobacteraceae</taxon>
        <taxon>Afipia</taxon>
    </lineage>
</organism>
<dbReference type="Proteomes" id="UP000001095">
    <property type="component" value="Unassembled WGS sequence"/>
</dbReference>
<comment type="caution">
    <text evidence="2">The sequence shown here is derived from an EMBL/GenBank/DDBJ whole genome shotgun (WGS) entry which is preliminary data.</text>
</comment>
<proteinExistence type="predicted"/>
<feature type="region of interest" description="Disordered" evidence="1">
    <location>
        <begin position="84"/>
        <end position="106"/>
    </location>
</feature>
<name>K8P6X0_9BRAD</name>
<evidence type="ECO:0000256" key="1">
    <source>
        <dbReference type="SAM" id="MobiDB-lite"/>
    </source>
</evidence>
<evidence type="ECO:0000313" key="2">
    <source>
        <dbReference type="EMBL" id="EKS35385.1"/>
    </source>
</evidence>
<protein>
    <submittedName>
        <fullName evidence="2">Uncharacterized protein</fullName>
    </submittedName>
</protein>
<dbReference type="AlphaFoldDB" id="K8P6X0"/>
<keyword evidence="3" id="KW-1185">Reference proteome</keyword>
<dbReference type="EMBL" id="AGWY01000011">
    <property type="protein sequence ID" value="EKS35385.1"/>
    <property type="molecule type" value="Genomic_DNA"/>
</dbReference>
<feature type="compositionally biased region" description="Basic and acidic residues" evidence="1">
    <location>
        <begin position="97"/>
        <end position="106"/>
    </location>
</feature>
<evidence type="ECO:0000313" key="3">
    <source>
        <dbReference type="Proteomes" id="UP000001095"/>
    </source>
</evidence>
<gene>
    <name evidence="2" type="ORF">HMPREF9696_02657</name>
</gene>
<accession>K8P6X0</accession>
<sequence length="106" mass="11460">MTEPKDTTEPSAREAYSPLKFEPSLYREHLQGMDLSPSQEDALLEAVWLVVVGVIDRGAAHTCRGSDSNPLAVDSSSVLGLVSTSKRSNSEVAQAEDGPRARRMDS</sequence>
<reference evidence="2 3" key="1">
    <citation type="submission" date="2012-04" db="EMBL/GenBank/DDBJ databases">
        <title>The Genome Sequence of Afipia clevelandensis ATCC 49720.</title>
        <authorList>
            <consortium name="The Broad Institute Genome Sequencing Platform"/>
            <person name="Earl A."/>
            <person name="Ward D."/>
            <person name="Feldgarden M."/>
            <person name="Gevers D."/>
            <person name="Huys G."/>
            <person name="Walker B."/>
            <person name="Young S.K."/>
            <person name="Zeng Q."/>
            <person name="Gargeya S."/>
            <person name="Fitzgerald M."/>
            <person name="Haas B."/>
            <person name="Abouelleil A."/>
            <person name="Alvarado L."/>
            <person name="Arachchi H.M."/>
            <person name="Berlin A."/>
            <person name="Chapman S.B."/>
            <person name="Goldberg J."/>
            <person name="Griggs A."/>
            <person name="Gujja S."/>
            <person name="Hansen M."/>
            <person name="Howarth C."/>
            <person name="Imamovic A."/>
            <person name="Larimer J."/>
            <person name="McCowen C."/>
            <person name="Montmayeur A."/>
            <person name="Murphy C."/>
            <person name="Neiman D."/>
            <person name="Pearson M."/>
            <person name="Priest M."/>
            <person name="Roberts A."/>
            <person name="Saif S."/>
            <person name="Shea T."/>
            <person name="Sisk P."/>
            <person name="Sykes S."/>
            <person name="Wortman J."/>
            <person name="Nusbaum C."/>
            <person name="Birren B."/>
        </authorList>
    </citation>
    <scope>NUCLEOTIDE SEQUENCE [LARGE SCALE GENOMIC DNA]</scope>
    <source>
        <strain evidence="2 3">ATCC 49720</strain>
    </source>
</reference>
<dbReference type="HOGENOM" id="CLU_2217407_0_0_5"/>